<dbReference type="InterPro" id="IPR002347">
    <property type="entry name" value="SDR_fam"/>
</dbReference>
<evidence type="ECO:0000313" key="3">
    <source>
        <dbReference type="EMBL" id="GAA2099119.1"/>
    </source>
</evidence>
<evidence type="ECO:0000256" key="1">
    <source>
        <dbReference type="ARBA" id="ARBA00006484"/>
    </source>
</evidence>
<dbReference type="RefSeq" id="WP_344337102.1">
    <property type="nucleotide sequence ID" value="NZ_BAAAPZ010000008.1"/>
</dbReference>
<keyword evidence="4" id="KW-1185">Reference proteome</keyword>
<evidence type="ECO:0000313" key="4">
    <source>
        <dbReference type="Proteomes" id="UP001500984"/>
    </source>
</evidence>
<comment type="similarity">
    <text evidence="1">Belongs to the short-chain dehydrogenases/reductases (SDR) family.</text>
</comment>
<dbReference type="PANTHER" id="PTHR24320:SF148">
    <property type="entry name" value="NAD(P)-BINDING ROSSMANN-FOLD SUPERFAMILY PROTEIN"/>
    <property type="match status" value="1"/>
</dbReference>
<dbReference type="PRINTS" id="PR00081">
    <property type="entry name" value="GDHRDH"/>
</dbReference>
<name>A0ABN2WU72_9MICO</name>
<dbReference type="InterPro" id="IPR036291">
    <property type="entry name" value="NAD(P)-bd_dom_sf"/>
</dbReference>
<reference evidence="3 4" key="1">
    <citation type="journal article" date="2019" name="Int. J. Syst. Evol. Microbiol.">
        <title>The Global Catalogue of Microorganisms (GCM) 10K type strain sequencing project: providing services to taxonomists for standard genome sequencing and annotation.</title>
        <authorList>
            <consortium name="The Broad Institute Genomics Platform"/>
            <consortium name="The Broad Institute Genome Sequencing Center for Infectious Disease"/>
            <person name="Wu L."/>
            <person name="Ma J."/>
        </authorList>
    </citation>
    <scope>NUCLEOTIDE SEQUENCE [LARGE SCALE GENOMIC DNA]</scope>
    <source>
        <strain evidence="3 4">JCM 15900</strain>
    </source>
</reference>
<keyword evidence="2" id="KW-0560">Oxidoreductase</keyword>
<dbReference type="EMBL" id="BAAAPZ010000008">
    <property type="protein sequence ID" value="GAA2099119.1"/>
    <property type="molecule type" value="Genomic_DNA"/>
</dbReference>
<protein>
    <submittedName>
        <fullName evidence="3">SDR family oxidoreductase</fullName>
    </submittedName>
</protein>
<accession>A0ABN2WU72</accession>
<dbReference type="Pfam" id="PF00106">
    <property type="entry name" value="adh_short"/>
    <property type="match status" value="1"/>
</dbReference>
<dbReference type="PANTHER" id="PTHR24320">
    <property type="entry name" value="RETINOL DEHYDROGENASE"/>
    <property type="match status" value="1"/>
</dbReference>
<proteinExistence type="inferred from homology"/>
<dbReference type="Gene3D" id="3.40.50.720">
    <property type="entry name" value="NAD(P)-binding Rossmann-like Domain"/>
    <property type="match status" value="1"/>
</dbReference>
<dbReference type="SUPFAM" id="SSF51735">
    <property type="entry name" value="NAD(P)-binding Rossmann-fold domains"/>
    <property type="match status" value="1"/>
</dbReference>
<organism evidence="3 4">
    <name type="scientific">Brevibacterium salitolerans</name>
    <dbReference type="NCBI Taxonomy" id="1403566"/>
    <lineage>
        <taxon>Bacteria</taxon>
        <taxon>Bacillati</taxon>
        <taxon>Actinomycetota</taxon>
        <taxon>Actinomycetes</taxon>
        <taxon>Micrococcales</taxon>
        <taxon>Brevibacteriaceae</taxon>
        <taxon>Brevibacterium</taxon>
    </lineage>
</organism>
<evidence type="ECO:0000256" key="2">
    <source>
        <dbReference type="ARBA" id="ARBA00023002"/>
    </source>
</evidence>
<gene>
    <name evidence="3" type="ORF">GCM10009823_20820</name>
</gene>
<comment type="caution">
    <text evidence="3">The sequence shown here is derived from an EMBL/GenBank/DDBJ whole genome shotgun (WGS) entry which is preliminary data.</text>
</comment>
<sequence length="329" mass="35004">MGGRTGAGSRIRGRTVLVTGGSDGVGREIVRGLVALGAHVLMPVRDRAKGLRVRADLLGSLPPAALEQSRARRSDVSGVSGQQPGVTLMDLDLESLASVRTLAVELLGADAPLDAFVLNAGIVPMGEGPRRLTEDGIERTLQTNFLGHFALTTALVPLLRQSRGQVVVQCSAATARGRIDLADLQSAHAYRPFAAYRTSKQALGVFAAELSRRSAAGGWGVRVRACHPGMVLGTAIAPRVRARLPQRLIRLAERLGNTPAEAASTALAAVESPRRGFRMFVPGGPLELRGSPRERAPWPSLLDAAQGCELWREAELLGYSRITRSRGLR</sequence>
<dbReference type="Proteomes" id="UP001500984">
    <property type="component" value="Unassembled WGS sequence"/>
</dbReference>